<dbReference type="InterPro" id="IPR027417">
    <property type="entry name" value="P-loop_NTPase"/>
</dbReference>
<dbReference type="InterPro" id="IPR002110">
    <property type="entry name" value="Ankyrin_rpt"/>
</dbReference>
<reference evidence="5 6" key="1">
    <citation type="submission" date="2020-07" db="EMBL/GenBank/DDBJ databases">
        <title>Comparative genomics of pyrophilous fungi reveals a link between fire events and developmental genes.</title>
        <authorList>
            <consortium name="DOE Joint Genome Institute"/>
            <person name="Steindorff A.S."/>
            <person name="Carver A."/>
            <person name="Calhoun S."/>
            <person name="Stillman K."/>
            <person name="Liu H."/>
            <person name="Lipzen A."/>
            <person name="Pangilinan J."/>
            <person name="Labutti K."/>
            <person name="Bruns T.D."/>
            <person name="Grigoriev I.V."/>
        </authorList>
    </citation>
    <scope>NUCLEOTIDE SEQUENCE [LARGE SCALE GENOMIC DNA]</scope>
    <source>
        <strain evidence="5 6">CBS 144469</strain>
    </source>
</reference>
<dbReference type="EMBL" id="JACGCI010000062">
    <property type="protein sequence ID" value="KAF6749607.1"/>
    <property type="molecule type" value="Genomic_DNA"/>
</dbReference>
<keyword evidence="2" id="KW-0040">ANK repeat</keyword>
<feature type="region of interest" description="Disordered" evidence="3">
    <location>
        <begin position="418"/>
        <end position="484"/>
    </location>
</feature>
<keyword evidence="1" id="KW-0677">Repeat</keyword>
<dbReference type="SUPFAM" id="SSF52540">
    <property type="entry name" value="P-loop containing nucleoside triphosphate hydrolases"/>
    <property type="match status" value="1"/>
</dbReference>
<dbReference type="PROSITE" id="PS50297">
    <property type="entry name" value="ANK_REP_REGION"/>
    <property type="match status" value="1"/>
</dbReference>
<dbReference type="Pfam" id="PF00023">
    <property type="entry name" value="Ank"/>
    <property type="match status" value="1"/>
</dbReference>
<dbReference type="AlphaFoldDB" id="A0A8H6HNT5"/>
<organism evidence="5 6">
    <name type="scientific">Ephemerocybe angulata</name>
    <dbReference type="NCBI Taxonomy" id="980116"/>
    <lineage>
        <taxon>Eukaryota</taxon>
        <taxon>Fungi</taxon>
        <taxon>Dikarya</taxon>
        <taxon>Basidiomycota</taxon>
        <taxon>Agaricomycotina</taxon>
        <taxon>Agaricomycetes</taxon>
        <taxon>Agaricomycetidae</taxon>
        <taxon>Agaricales</taxon>
        <taxon>Agaricineae</taxon>
        <taxon>Psathyrellaceae</taxon>
        <taxon>Ephemerocybe</taxon>
    </lineage>
</organism>
<accession>A0A8H6HNT5</accession>
<sequence length="681" mass="75544">MATTRVMPPGSSSSLYQGSRFFEGSHNFSIGSAVMTSGDLHIHYSSTQEGVIDEVNKIANWLPGSMNYWPYHEDLRSRRTAGTGVWFLQSKQLREWLGGEYTTLWVTGIPGAGKSMLASFSVDLAYPTPDAKSNSKTAVVFVYCRYMDGCTAKGIISTFVRQLLEAYPFVYGILKPTFEKARTRQSELGMEDVLGILRSILAHFDKTQAVIDGLDEVTDDEKAVLLEALSGLQLDLLIFSRPLELFVDMLLAPTIMSVEAQEQDVRRFAREAIQGSPRLRKLLRGKESLIEDITANVTENSGGMFLLAALQVEAIKGSLNMKALLSVLKTLPSSVNDMYARTLDRINRQAEDEASLARMALMWLTHAARPLSMVELQHALATSYEDGTFDPDAIVPAEIILSACCGLVVCGPNIVDDDDDYSTGSEESDEEDASEEDNSDENSSEGGGSDSNPSEDGIPEDDDDDLEDESDDSDTEDLEEDDEREVRLIHYTTLEYLKALDYSPFSDYSSITTLSSIAYLKHHLCPSLTTLPPGRCIKCSMDFSSILFKRSSIDGWCMSFADPFKEFIDSSPLFTDYAHQYLGVHAQGLVAERQPEKKVLATLADFLSECDGFPVTFPDRAAFDIISPFSFAAHYAIRDLLPLVEHNDRPSRYHSDTALHLAVRSGDEEMVKLLLQDDRQS</sequence>
<dbReference type="Pfam" id="PF24883">
    <property type="entry name" value="NPHP3_N"/>
    <property type="match status" value="1"/>
</dbReference>
<feature type="compositionally biased region" description="Acidic residues" evidence="3">
    <location>
        <begin position="457"/>
        <end position="483"/>
    </location>
</feature>
<feature type="repeat" description="ANK" evidence="2">
    <location>
        <begin position="654"/>
        <end position="681"/>
    </location>
</feature>
<dbReference type="PROSITE" id="PS50088">
    <property type="entry name" value="ANK_REPEAT"/>
    <property type="match status" value="1"/>
</dbReference>
<evidence type="ECO:0000313" key="5">
    <source>
        <dbReference type="EMBL" id="KAF6749607.1"/>
    </source>
</evidence>
<dbReference type="InterPro" id="IPR056884">
    <property type="entry name" value="NPHP3-like_N"/>
</dbReference>
<dbReference type="PANTHER" id="PTHR10039:SF15">
    <property type="entry name" value="NACHT DOMAIN-CONTAINING PROTEIN"/>
    <property type="match status" value="1"/>
</dbReference>
<dbReference type="Gene3D" id="3.40.50.300">
    <property type="entry name" value="P-loop containing nucleotide triphosphate hydrolases"/>
    <property type="match status" value="1"/>
</dbReference>
<evidence type="ECO:0000256" key="1">
    <source>
        <dbReference type="ARBA" id="ARBA00022737"/>
    </source>
</evidence>
<dbReference type="Proteomes" id="UP000521943">
    <property type="component" value="Unassembled WGS sequence"/>
</dbReference>
<evidence type="ECO:0000259" key="4">
    <source>
        <dbReference type="Pfam" id="PF24883"/>
    </source>
</evidence>
<evidence type="ECO:0000256" key="3">
    <source>
        <dbReference type="SAM" id="MobiDB-lite"/>
    </source>
</evidence>
<comment type="caution">
    <text evidence="5">The sequence shown here is derived from an EMBL/GenBank/DDBJ whole genome shotgun (WGS) entry which is preliminary data.</text>
</comment>
<evidence type="ECO:0000313" key="6">
    <source>
        <dbReference type="Proteomes" id="UP000521943"/>
    </source>
</evidence>
<feature type="domain" description="Nephrocystin 3-like N-terminal" evidence="4">
    <location>
        <begin position="82"/>
        <end position="241"/>
    </location>
</feature>
<evidence type="ECO:0000256" key="2">
    <source>
        <dbReference type="PROSITE-ProRule" id="PRU00023"/>
    </source>
</evidence>
<dbReference type="PANTHER" id="PTHR10039">
    <property type="entry name" value="AMELOGENIN"/>
    <property type="match status" value="1"/>
</dbReference>
<protein>
    <recommendedName>
        <fullName evidence="4">Nephrocystin 3-like N-terminal domain-containing protein</fullName>
    </recommendedName>
</protein>
<proteinExistence type="predicted"/>
<name>A0A8H6HNT5_9AGAR</name>
<dbReference type="OrthoDB" id="7464126at2759"/>
<keyword evidence="6" id="KW-1185">Reference proteome</keyword>
<feature type="compositionally biased region" description="Acidic residues" evidence="3">
    <location>
        <begin position="418"/>
        <end position="443"/>
    </location>
</feature>
<gene>
    <name evidence="5" type="ORF">DFP72DRAFT_540244</name>
</gene>